<evidence type="ECO:0000256" key="3">
    <source>
        <dbReference type="ARBA" id="ARBA00023016"/>
    </source>
</evidence>
<keyword evidence="1 5" id="KW-0678">Repressor</keyword>
<protein>
    <recommendedName>
        <fullName evidence="5">Heat-inducible transcription repressor HrcA</fullName>
    </recommendedName>
</protein>
<evidence type="ECO:0000256" key="5">
    <source>
        <dbReference type="HAMAP-Rule" id="MF_00081"/>
    </source>
</evidence>
<dbReference type="Gene3D" id="3.30.450.40">
    <property type="match status" value="1"/>
</dbReference>
<keyword evidence="3 5" id="KW-0346">Stress response</keyword>
<evidence type="ECO:0000256" key="1">
    <source>
        <dbReference type="ARBA" id="ARBA00022491"/>
    </source>
</evidence>
<gene>
    <name evidence="5 8" type="primary">hrcA</name>
    <name evidence="8" type="ORF">ACFFRE_02315</name>
</gene>
<dbReference type="RefSeq" id="WP_248105651.1">
    <property type="nucleotide sequence ID" value="NZ_JAKHEX010000003.1"/>
</dbReference>
<comment type="caution">
    <text evidence="8">The sequence shown here is derived from an EMBL/GenBank/DDBJ whole genome shotgun (WGS) entry which is preliminary data.</text>
</comment>
<dbReference type="InterPro" id="IPR023120">
    <property type="entry name" value="WHTH_transcript_rep_HrcA_IDD"/>
</dbReference>
<dbReference type="SUPFAM" id="SSF55781">
    <property type="entry name" value="GAF domain-like"/>
    <property type="match status" value="1"/>
</dbReference>
<dbReference type="EMBL" id="JBHLYQ010000012">
    <property type="protein sequence ID" value="MFC0080993.1"/>
    <property type="molecule type" value="Genomic_DNA"/>
</dbReference>
<dbReference type="InterPro" id="IPR036390">
    <property type="entry name" value="WH_DNA-bd_sf"/>
</dbReference>
<evidence type="ECO:0000313" key="8">
    <source>
        <dbReference type="EMBL" id="MFC0080993.1"/>
    </source>
</evidence>
<comment type="similarity">
    <text evidence="5">Belongs to the HrcA family.</text>
</comment>
<dbReference type="PIRSF" id="PIRSF005485">
    <property type="entry name" value="HrcA"/>
    <property type="match status" value="1"/>
</dbReference>
<dbReference type="PANTHER" id="PTHR34824">
    <property type="entry name" value="HEAT-INDUCIBLE TRANSCRIPTION REPRESSOR HRCA"/>
    <property type="match status" value="1"/>
</dbReference>
<dbReference type="Proteomes" id="UP001589788">
    <property type="component" value="Unassembled WGS sequence"/>
</dbReference>
<feature type="region of interest" description="Disordered" evidence="6">
    <location>
        <begin position="361"/>
        <end position="383"/>
    </location>
</feature>
<dbReference type="InterPro" id="IPR029016">
    <property type="entry name" value="GAF-like_dom_sf"/>
</dbReference>
<evidence type="ECO:0000259" key="7">
    <source>
        <dbReference type="Pfam" id="PF01628"/>
    </source>
</evidence>
<evidence type="ECO:0000256" key="6">
    <source>
        <dbReference type="SAM" id="MobiDB-lite"/>
    </source>
</evidence>
<evidence type="ECO:0000313" key="9">
    <source>
        <dbReference type="Proteomes" id="UP001589788"/>
    </source>
</evidence>
<organism evidence="8 9">
    <name type="scientific">Aciditerrimonas ferrireducens</name>
    <dbReference type="NCBI Taxonomy" id="667306"/>
    <lineage>
        <taxon>Bacteria</taxon>
        <taxon>Bacillati</taxon>
        <taxon>Actinomycetota</taxon>
        <taxon>Acidimicrobiia</taxon>
        <taxon>Acidimicrobiales</taxon>
        <taxon>Acidimicrobiaceae</taxon>
        <taxon>Aciditerrimonas</taxon>
    </lineage>
</organism>
<accession>A0ABV6BZY3</accession>
<dbReference type="InterPro" id="IPR036388">
    <property type="entry name" value="WH-like_DNA-bd_sf"/>
</dbReference>
<keyword evidence="9" id="KW-1185">Reference proteome</keyword>
<feature type="compositionally biased region" description="Gly residues" evidence="6">
    <location>
        <begin position="367"/>
        <end position="383"/>
    </location>
</feature>
<feature type="region of interest" description="Disordered" evidence="6">
    <location>
        <begin position="1"/>
        <end position="23"/>
    </location>
</feature>
<comment type="function">
    <text evidence="5">Negative regulator of class I heat shock genes (grpE-dnaK-dnaJ and groELS operons). Prevents heat-shock induction of these operons.</text>
</comment>
<feature type="domain" description="Heat-inducible transcription repressor HrcA C-terminal" evidence="7">
    <location>
        <begin position="125"/>
        <end position="339"/>
    </location>
</feature>
<keyword evidence="2 5" id="KW-0805">Transcription regulation</keyword>
<dbReference type="HAMAP" id="MF_00081">
    <property type="entry name" value="HrcA"/>
    <property type="match status" value="1"/>
</dbReference>
<evidence type="ECO:0000256" key="2">
    <source>
        <dbReference type="ARBA" id="ARBA00023015"/>
    </source>
</evidence>
<dbReference type="InterPro" id="IPR002571">
    <property type="entry name" value="HrcA"/>
</dbReference>
<dbReference type="InterPro" id="IPR021153">
    <property type="entry name" value="HrcA_C"/>
</dbReference>
<sequence>MAERAERPSGRRAERPEARPELDERKAAILNAVVAEYIETAQPVGSAHVTRRPGIDVSAATVRNEMASLEREGFLVQPHTSAGRIPTDKGYRFFVDHLATSQGALDESQRQEVRRFFAEVHGEVEELLSRTSGLLTELTNYATVVVGPRHEQAPVRSVQLVGLAPTVALLVVVLGDGAVEKRTLEFAEEVSEAALGGATAHLARSWTGRTLGQLAREGVGSSGDPVVDRIGKAAAEAIAALAEGPEAEQVFVGGSSRVASAFDAVETVRSVLAILEQQLVVVELIEEVLDRGLSVAIGAEHGFEPLASCALVVSPVEVQGETTGVIGVLGPTRMNYPRALAAVQLVGEQLSSRIAQVLGAEGPGRFTSGGRGDQGGRRGVGSS</sequence>
<dbReference type="NCBIfam" id="TIGR00331">
    <property type="entry name" value="hrcA"/>
    <property type="match status" value="1"/>
</dbReference>
<keyword evidence="4 5" id="KW-0804">Transcription</keyword>
<dbReference type="Pfam" id="PF01628">
    <property type="entry name" value="HrcA"/>
    <property type="match status" value="1"/>
</dbReference>
<evidence type="ECO:0000256" key="4">
    <source>
        <dbReference type="ARBA" id="ARBA00023163"/>
    </source>
</evidence>
<dbReference type="Gene3D" id="1.10.10.10">
    <property type="entry name" value="Winged helix-like DNA-binding domain superfamily/Winged helix DNA-binding domain"/>
    <property type="match status" value="1"/>
</dbReference>
<proteinExistence type="inferred from homology"/>
<dbReference type="Gene3D" id="3.30.390.60">
    <property type="entry name" value="Heat-inducible transcription repressor hrca homolog, domain 3"/>
    <property type="match status" value="1"/>
</dbReference>
<dbReference type="SUPFAM" id="SSF46785">
    <property type="entry name" value="Winged helix' DNA-binding domain"/>
    <property type="match status" value="1"/>
</dbReference>
<dbReference type="PANTHER" id="PTHR34824:SF1">
    <property type="entry name" value="HEAT-INDUCIBLE TRANSCRIPTION REPRESSOR HRCA"/>
    <property type="match status" value="1"/>
</dbReference>
<reference evidence="8 9" key="1">
    <citation type="submission" date="2024-09" db="EMBL/GenBank/DDBJ databases">
        <authorList>
            <person name="Sun Q."/>
            <person name="Mori K."/>
        </authorList>
    </citation>
    <scope>NUCLEOTIDE SEQUENCE [LARGE SCALE GENOMIC DNA]</scope>
    <source>
        <strain evidence="8 9">JCM 15389</strain>
    </source>
</reference>
<name>A0ABV6BZY3_9ACTN</name>